<accession>A0A7C1ZT73</accession>
<comment type="caution">
    <text evidence="1">The sequence shown here is derived from an EMBL/GenBank/DDBJ whole genome shotgun (WGS) entry which is preliminary data.</text>
</comment>
<proteinExistence type="predicted"/>
<dbReference type="AlphaFoldDB" id="A0A7C1ZT73"/>
<name>A0A7C1ZT73_DESA2</name>
<reference evidence="1" key="1">
    <citation type="journal article" date="2020" name="mSystems">
        <title>Genome- and Community-Level Interaction Insights into Carbon Utilization and Element Cycling Functions of Hydrothermarchaeota in Hydrothermal Sediment.</title>
        <authorList>
            <person name="Zhou Z."/>
            <person name="Liu Y."/>
            <person name="Xu W."/>
            <person name="Pan J."/>
            <person name="Luo Z.H."/>
            <person name="Li M."/>
        </authorList>
    </citation>
    <scope>NUCLEOTIDE SEQUENCE [LARGE SCALE GENOMIC DNA]</scope>
    <source>
        <strain evidence="1">HyVt-389</strain>
    </source>
</reference>
<gene>
    <name evidence="1" type="ORF">ENI35_05650</name>
</gene>
<dbReference type="EMBL" id="DRIH01000197">
    <property type="protein sequence ID" value="HEC68272.1"/>
    <property type="molecule type" value="Genomic_DNA"/>
</dbReference>
<evidence type="ECO:0000313" key="1">
    <source>
        <dbReference type="EMBL" id="HEC68272.1"/>
    </source>
</evidence>
<organism evidence="1">
    <name type="scientific">Desulfofervidus auxilii</name>
    <dbReference type="NCBI Taxonomy" id="1621989"/>
    <lineage>
        <taxon>Bacteria</taxon>
        <taxon>Pseudomonadati</taxon>
        <taxon>Thermodesulfobacteriota</taxon>
        <taxon>Candidatus Desulfofervidia</taxon>
        <taxon>Candidatus Desulfofervidales</taxon>
        <taxon>Candidatus Desulfofervidaceae</taxon>
        <taxon>Candidatus Desulfofervidus</taxon>
    </lineage>
</organism>
<sequence length="113" mass="13161">MRFIILVSIFFLSTTTYVWAKETNNSIFIDLLKDMHQQIEKWEEKLGEMENDPSIPTVKKGVIKTIRDLLRRIDEVLKEYLPPEPKVKKTRSSRQTVLRYASPVVSLVLPLTG</sequence>
<dbReference type="Proteomes" id="UP000885738">
    <property type="component" value="Unassembled WGS sequence"/>
</dbReference>
<protein>
    <submittedName>
        <fullName evidence="1">Uncharacterized protein</fullName>
    </submittedName>
</protein>